<evidence type="ECO:0000259" key="3">
    <source>
        <dbReference type="Pfam" id="PF00850"/>
    </source>
</evidence>
<dbReference type="InterPro" id="IPR037138">
    <property type="entry name" value="His_deacetylse_dom_sf"/>
</dbReference>
<keyword evidence="2" id="KW-0732">Signal</keyword>
<feature type="signal peptide" evidence="2">
    <location>
        <begin position="1"/>
        <end position="21"/>
    </location>
</feature>
<dbReference type="Pfam" id="PF00850">
    <property type="entry name" value="Hist_deacetyl"/>
    <property type="match status" value="1"/>
</dbReference>
<dbReference type="PANTHER" id="PTHR10625">
    <property type="entry name" value="HISTONE DEACETYLASE HDAC1-RELATED"/>
    <property type="match status" value="1"/>
</dbReference>
<dbReference type="InterPro" id="IPR023696">
    <property type="entry name" value="Ureohydrolase_dom_sf"/>
</dbReference>
<dbReference type="InterPro" id="IPR023801">
    <property type="entry name" value="His_deacetylse_dom"/>
</dbReference>
<evidence type="ECO:0000313" key="5">
    <source>
        <dbReference type="Proteomes" id="UP000248311"/>
    </source>
</evidence>
<dbReference type="Gene3D" id="3.40.800.20">
    <property type="entry name" value="Histone deacetylase domain"/>
    <property type="match status" value="1"/>
</dbReference>
<dbReference type="SUPFAM" id="SSF52768">
    <property type="entry name" value="Arginase/deacetylase"/>
    <property type="match status" value="1"/>
</dbReference>
<comment type="caution">
    <text evidence="4">The sequence shown here is derived from an EMBL/GenBank/DDBJ whole genome shotgun (WGS) entry which is preliminary data.</text>
</comment>
<feature type="chain" id="PRO_5016301998" evidence="2">
    <location>
        <begin position="22"/>
        <end position="319"/>
    </location>
</feature>
<evidence type="ECO:0000256" key="2">
    <source>
        <dbReference type="SAM" id="SignalP"/>
    </source>
</evidence>
<dbReference type="Proteomes" id="UP000248311">
    <property type="component" value="Unassembled WGS sequence"/>
</dbReference>
<dbReference type="InterPro" id="IPR000286">
    <property type="entry name" value="HDACs"/>
</dbReference>
<name>A0A318ST64_9RHOB</name>
<feature type="domain" description="Histone deacetylase" evidence="3">
    <location>
        <begin position="32"/>
        <end position="315"/>
    </location>
</feature>
<gene>
    <name evidence="4" type="ORF">DFP88_102325</name>
</gene>
<keyword evidence="5" id="KW-1185">Reference proteome</keyword>
<evidence type="ECO:0000313" key="4">
    <source>
        <dbReference type="EMBL" id="PYE84525.1"/>
    </source>
</evidence>
<dbReference type="EMBL" id="QJTE01000002">
    <property type="protein sequence ID" value="PYE84525.1"/>
    <property type="molecule type" value="Genomic_DNA"/>
</dbReference>
<protein>
    <submittedName>
        <fullName evidence="4">Acetoin utilization deacetylase AcuC-like enzyme</fullName>
    </submittedName>
</protein>
<comment type="similarity">
    <text evidence="1">Belongs to the histone deacetylase family.</text>
</comment>
<reference evidence="4 5" key="1">
    <citation type="submission" date="2018-06" db="EMBL/GenBank/DDBJ databases">
        <title>Genomic Encyclopedia of Type Strains, Phase III (KMG-III): the genomes of soil and plant-associated and newly described type strains.</title>
        <authorList>
            <person name="Whitman W."/>
        </authorList>
    </citation>
    <scope>NUCLEOTIDE SEQUENCE [LARGE SCALE GENOMIC DNA]</scope>
    <source>
        <strain evidence="4 5">CECT 9025</strain>
    </source>
</reference>
<dbReference type="GO" id="GO:0004407">
    <property type="term" value="F:histone deacetylase activity"/>
    <property type="evidence" value="ECO:0007669"/>
    <property type="project" value="TreeGrafter"/>
</dbReference>
<dbReference type="CDD" id="cd11599">
    <property type="entry name" value="HDAC_classII_2"/>
    <property type="match status" value="1"/>
</dbReference>
<sequence>MSSTSLLVFLAGMVTALITHSACLGHDTPPGHPERVERLRTVLAVLDGMDLQRHEAPMAAEADILRVHPESHLRALREAAPEEGLVALDGDTFLSPGSLEAAWRCVGAALKGVDLVLGGQAQTAFAAVRPPGHHAERETAMGFCLFGTVAAAAKYALDHHGLARVAILDFDVHHGNGTQDLVEDDPRILFCSSHQAPLFPGTGAAHETGADDNVVNVPLPAGTDWPTLRRAWNRTILPRVEAFAPEMIFISAGFDCHRADPLGGMTLEAADFGLLTERIMEVAEECCGGRVVSVLEGGYDLAALAAGVAEHVNVLKGGA</sequence>
<dbReference type="PANTHER" id="PTHR10625:SF10">
    <property type="entry name" value="HISTONE DEACETYLASE HDAC1"/>
    <property type="match status" value="1"/>
</dbReference>
<evidence type="ECO:0000256" key="1">
    <source>
        <dbReference type="ARBA" id="ARBA00005947"/>
    </source>
</evidence>
<dbReference type="AlphaFoldDB" id="A0A318ST64"/>
<dbReference type="PRINTS" id="PR01270">
    <property type="entry name" value="HDASUPER"/>
</dbReference>
<accession>A0A318ST64</accession>
<proteinExistence type="inferred from homology"/>
<organism evidence="4 5">
    <name type="scientific">Pseudoroseicyclus aestuarii</name>
    <dbReference type="NCBI Taxonomy" id="1795041"/>
    <lineage>
        <taxon>Bacteria</taxon>
        <taxon>Pseudomonadati</taxon>
        <taxon>Pseudomonadota</taxon>
        <taxon>Alphaproteobacteria</taxon>
        <taxon>Rhodobacterales</taxon>
        <taxon>Paracoccaceae</taxon>
        <taxon>Pseudoroseicyclus</taxon>
    </lineage>
</organism>
<dbReference type="GO" id="GO:0040029">
    <property type="term" value="P:epigenetic regulation of gene expression"/>
    <property type="evidence" value="ECO:0007669"/>
    <property type="project" value="TreeGrafter"/>
</dbReference>